<reference evidence="1 3" key="1">
    <citation type="journal article" date="2017" name="Nature">
        <title>The sunflower genome provides insights into oil metabolism, flowering and Asterid evolution.</title>
        <authorList>
            <person name="Badouin H."/>
            <person name="Gouzy J."/>
            <person name="Grassa C.J."/>
            <person name="Murat F."/>
            <person name="Staton S.E."/>
            <person name="Cottret L."/>
            <person name="Lelandais-Briere C."/>
            <person name="Owens G.L."/>
            <person name="Carrere S."/>
            <person name="Mayjonade B."/>
            <person name="Legrand L."/>
            <person name="Gill N."/>
            <person name="Kane N.C."/>
            <person name="Bowers J.E."/>
            <person name="Hubner S."/>
            <person name="Bellec A."/>
            <person name="Berard A."/>
            <person name="Berges H."/>
            <person name="Blanchet N."/>
            <person name="Boniface M.C."/>
            <person name="Brunel D."/>
            <person name="Catrice O."/>
            <person name="Chaidir N."/>
            <person name="Claudel C."/>
            <person name="Donnadieu C."/>
            <person name="Faraut T."/>
            <person name="Fievet G."/>
            <person name="Helmstetter N."/>
            <person name="King M."/>
            <person name="Knapp S.J."/>
            <person name="Lai Z."/>
            <person name="Le Paslier M.C."/>
            <person name="Lippi Y."/>
            <person name="Lorenzon L."/>
            <person name="Mandel J.R."/>
            <person name="Marage G."/>
            <person name="Marchand G."/>
            <person name="Marquand E."/>
            <person name="Bret-Mestries E."/>
            <person name="Morien E."/>
            <person name="Nambeesan S."/>
            <person name="Nguyen T."/>
            <person name="Pegot-Espagnet P."/>
            <person name="Pouilly N."/>
            <person name="Raftis F."/>
            <person name="Sallet E."/>
            <person name="Schiex T."/>
            <person name="Thomas J."/>
            <person name="Vandecasteele C."/>
            <person name="Vares D."/>
            <person name="Vear F."/>
            <person name="Vautrin S."/>
            <person name="Crespi M."/>
            <person name="Mangin B."/>
            <person name="Burke J.M."/>
            <person name="Salse J."/>
            <person name="Munos S."/>
            <person name="Vincourt P."/>
            <person name="Rieseberg L.H."/>
            <person name="Langlade N.B."/>
        </authorList>
    </citation>
    <scope>NUCLEOTIDE SEQUENCE [LARGE SCALE GENOMIC DNA]</scope>
    <source>
        <strain evidence="3">cv. SF193</strain>
        <tissue evidence="1">Leaves</tissue>
    </source>
</reference>
<keyword evidence="3" id="KW-1185">Reference proteome</keyword>
<dbReference type="InParanoid" id="A0A251TWE6"/>
<gene>
    <name evidence="2" type="ORF">HannXRQ_Chr09g0247881</name>
    <name evidence="1" type="ORF">HanXRQr2_Chr09g0374411</name>
</gene>
<evidence type="ECO:0000313" key="3">
    <source>
        <dbReference type="Proteomes" id="UP000215914"/>
    </source>
</evidence>
<dbReference type="EMBL" id="MNCJ02000324">
    <property type="protein sequence ID" value="KAF5789702.1"/>
    <property type="molecule type" value="Genomic_DNA"/>
</dbReference>
<evidence type="ECO:0000313" key="2">
    <source>
        <dbReference type="EMBL" id="OTG14301.1"/>
    </source>
</evidence>
<accession>A0A251TWE6</accession>
<proteinExistence type="predicted"/>
<dbReference type="EMBL" id="CM007898">
    <property type="protein sequence ID" value="OTG14301.1"/>
    <property type="molecule type" value="Genomic_DNA"/>
</dbReference>
<sequence length="113" mass="13313">MENTYRSKYTISFLSVFPLKTLAPPTYFVQLSGFLFRFVHQFAVKFDFDLTTIFLSVIFFCSDYGFLTNPFTVTTMEKSESVVAKTREEHRFRLVGREREEEGDGGFKRFRIC</sequence>
<organism evidence="2 3">
    <name type="scientific">Helianthus annuus</name>
    <name type="common">Common sunflower</name>
    <dbReference type="NCBI Taxonomy" id="4232"/>
    <lineage>
        <taxon>Eukaryota</taxon>
        <taxon>Viridiplantae</taxon>
        <taxon>Streptophyta</taxon>
        <taxon>Embryophyta</taxon>
        <taxon>Tracheophyta</taxon>
        <taxon>Spermatophyta</taxon>
        <taxon>Magnoliopsida</taxon>
        <taxon>eudicotyledons</taxon>
        <taxon>Gunneridae</taxon>
        <taxon>Pentapetalae</taxon>
        <taxon>asterids</taxon>
        <taxon>campanulids</taxon>
        <taxon>Asterales</taxon>
        <taxon>Asteraceae</taxon>
        <taxon>Asteroideae</taxon>
        <taxon>Heliantheae alliance</taxon>
        <taxon>Heliantheae</taxon>
        <taxon>Helianthus</taxon>
    </lineage>
</organism>
<dbReference type="Proteomes" id="UP000215914">
    <property type="component" value="Chromosome 9"/>
</dbReference>
<name>A0A251TWE6_HELAN</name>
<reference evidence="2" key="2">
    <citation type="submission" date="2017-02" db="EMBL/GenBank/DDBJ databases">
        <title>Sunflower complete genome.</title>
        <authorList>
            <person name="Langlade N."/>
            <person name="Munos S."/>
        </authorList>
    </citation>
    <scope>NUCLEOTIDE SEQUENCE [LARGE SCALE GENOMIC DNA]</scope>
    <source>
        <tissue evidence="2">Leaves</tissue>
    </source>
</reference>
<dbReference type="Gramene" id="mRNA:HanXRQr2_Chr09g0374411">
    <property type="protein sequence ID" value="CDS:HanXRQr2_Chr09g0374411.1"/>
    <property type="gene ID" value="HanXRQr2_Chr09g0374411"/>
</dbReference>
<reference evidence="1" key="3">
    <citation type="submission" date="2020-06" db="EMBL/GenBank/DDBJ databases">
        <title>Helianthus annuus Genome sequencing and assembly Release 2.</title>
        <authorList>
            <person name="Gouzy J."/>
            <person name="Langlade N."/>
            <person name="Munos S."/>
        </authorList>
    </citation>
    <scope>NUCLEOTIDE SEQUENCE</scope>
    <source>
        <tissue evidence="1">Leaves</tissue>
    </source>
</reference>
<dbReference type="AlphaFoldDB" id="A0A251TWE6"/>
<protein>
    <submittedName>
        <fullName evidence="2">Uncharacterized protein</fullName>
    </submittedName>
</protein>
<evidence type="ECO:0000313" key="1">
    <source>
        <dbReference type="EMBL" id="KAF5789702.1"/>
    </source>
</evidence>